<feature type="region of interest" description="Disordered" evidence="1">
    <location>
        <begin position="48"/>
        <end position="78"/>
    </location>
</feature>
<evidence type="ECO:0000313" key="3">
    <source>
        <dbReference type="Proteomes" id="UP000245056"/>
    </source>
</evidence>
<evidence type="ECO:0000313" key="2">
    <source>
        <dbReference type="EMBL" id="PWE43440.1"/>
    </source>
</evidence>
<accession>A0A2U2D6L6</accession>
<dbReference type="EMBL" id="QFAW01000020">
    <property type="protein sequence ID" value="PWE43440.1"/>
    <property type="molecule type" value="Genomic_DNA"/>
</dbReference>
<dbReference type="OrthoDB" id="7019066at2"/>
<gene>
    <name evidence="2" type="ORF">C9I49_16035</name>
</gene>
<dbReference type="Proteomes" id="UP000245056">
    <property type="component" value="Unassembled WGS sequence"/>
</dbReference>
<name>A0A2U2D6L6_9PSED</name>
<feature type="compositionally biased region" description="Basic and acidic residues" evidence="1">
    <location>
        <begin position="49"/>
        <end position="59"/>
    </location>
</feature>
<evidence type="ECO:0000256" key="1">
    <source>
        <dbReference type="SAM" id="MobiDB-lite"/>
    </source>
</evidence>
<dbReference type="AlphaFoldDB" id="A0A2U2D6L6"/>
<comment type="caution">
    <text evidence="2">The sequence shown here is derived from an EMBL/GenBank/DDBJ whole genome shotgun (WGS) entry which is preliminary data.</text>
</comment>
<reference evidence="2 3" key="1">
    <citation type="submission" date="2018-05" db="EMBL/GenBank/DDBJ databases">
        <title>Genome sequences of two Antarctic strains of Pseudomonas prosekii: insights into adaptation to extreme conditions.</title>
        <authorList>
            <person name="Snopkova K."/>
            <person name="Dufkova K."/>
            <person name="Cejkova D."/>
            <person name="Sedlacek I."/>
            <person name="Smajs D."/>
        </authorList>
    </citation>
    <scope>NUCLEOTIDE SEQUENCE [LARGE SCALE GENOMIC DNA]</scope>
    <source>
        <strain evidence="2 3">P2673</strain>
    </source>
</reference>
<organism evidence="2 3">
    <name type="scientific">Pseudomonas prosekii</name>
    <dbReference type="NCBI Taxonomy" id="1148509"/>
    <lineage>
        <taxon>Bacteria</taxon>
        <taxon>Pseudomonadati</taxon>
        <taxon>Pseudomonadota</taxon>
        <taxon>Gammaproteobacteria</taxon>
        <taxon>Pseudomonadales</taxon>
        <taxon>Pseudomonadaceae</taxon>
        <taxon>Pseudomonas</taxon>
    </lineage>
</organism>
<protein>
    <submittedName>
        <fullName evidence="2">Uncharacterized protein</fullName>
    </submittedName>
</protein>
<proteinExistence type="predicted"/>
<dbReference type="RefSeq" id="WP_109521299.1">
    <property type="nucleotide sequence ID" value="NZ_QFAW01000020.1"/>
</dbReference>
<sequence>MRLALFANTANQARALRQPFYIKKELPVISLTTDLASKAGGRRGIIGKHKYDEAPHPCDPELQPLNTRTAKTKKAPDC</sequence>